<keyword evidence="4" id="KW-0689">Ribosomal protein</keyword>
<dbReference type="InterPro" id="IPR000182">
    <property type="entry name" value="GNAT_dom"/>
</dbReference>
<name>A0ABT1IAP6_9PSEU</name>
<gene>
    <name evidence="4" type="ORF">LV75_002216</name>
</gene>
<organism evidence="4 5">
    <name type="scientific">Actinokineospora diospyrosa</name>
    <dbReference type="NCBI Taxonomy" id="103728"/>
    <lineage>
        <taxon>Bacteria</taxon>
        <taxon>Bacillati</taxon>
        <taxon>Actinomycetota</taxon>
        <taxon>Actinomycetes</taxon>
        <taxon>Pseudonocardiales</taxon>
        <taxon>Pseudonocardiaceae</taxon>
        <taxon>Actinokineospora</taxon>
    </lineage>
</organism>
<feature type="domain" description="N-acetyltransferase" evidence="3">
    <location>
        <begin position="1"/>
        <end position="153"/>
    </location>
</feature>
<dbReference type="Proteomes" id="UP001205185">
    <property type="component" value="Unassembled WGS sequence"/>
</dbReference>
<keyword evidence="2" id="KW-0012">Acyltransferase</keyword>
<dbReference type="CDD" id="cd04301">
    <property type="entry name" value="NAT_SF"/>
    <property type="match status" value="1"/>
</dbReference>
<dbReference type="PANTHER" id="PTHR43877">
    <property type="entry name" value="AMINOALKYLPHOSPHONATE N-ACETYLTRANSFERASE-RELATED-RELATED"/>
    <property type="match status" value="1"/>
</dbReference>
<dbReference type="GO" id="GO:0005840">
    <property type="term" value="C:ribosome"/>
    <property type="evidence" value="ECO:0007669"/>
    <property type="project" value="UniProtKB-KW"/>
</dbReference>
<dbReference type="PROSITE" id="PS51186">
    <property type="entry name" value="GNAT"/>
    <property type="match status" value="1"/>
</dbReference>
<dbReference type="Pfam" id="PF00583">
    <property type="entry name" value="Acetyltransf_1"/>
    <property type="match status" value="1"/>
</dbReference>
<protein>
    <submittedName>
        <fullName evidence="4">Ribosomal protein S18 acetylase RimI</fullName>
    </submittedName>
</protein>
<accession>A0ABT1IAP6</accession>
<dbReference type="Gene3D" id="3.40.630.30">
    <property type="match status" value="1"/>
</dbReference>
<sequence>MIVRLATDADIASVAALRLRAAEEDAEDAGEPITDPGYTDRFTEWWHAEKSHRRFWIAETGHPIGFCCLVLVTRMPKAGQPAGAWGYLSNFFVLPEHRDAGVGAALMSALLKYAEDLGCPRVVLTPSERAVPFYRRAGFSPAESLLLKVNATE</sequence>
<dbReference type="InterPro" id="IPR016181">
    <property type="entry name" value="Acyl_CoA_acyltransferase"/>
</dbReference>
<evidence type="ECO:0000256" key="1">
    <source>
        <dbReference type="ARBA" id="ARBA00022679"/>
    </source>
</evidence>
<proteinExistence type="predicted"/>
<keyword evidence="4" id="KW-0687">Ribonucleoprotein</keyword>
<keyword evidence="5" id="KW-1185">Reference proteome</keyword>
<dbReference type="RefSeq" id="WP_253886704.1">
    <property type="nucleotide sequence ID" value="NZ_BAAAVB010000012.1"/>
</dbReference>
<evidence type="ECO:0000256" key="2">
    <source>
        <dbReference type="ARBA" id="ARBA00023315"/>
    </source>
</evidence>
<dbReference type="InterPro" id="IPR050832">
    <property type="entry name" value="Bact_Acetyltransf"/>
</dbReference>
<evidence type="ECO:0000259" key="3">
    <source>
        <dbReference type="PROSITE" id="PS51186"/>
    </source>
</evidence>
<evidence type="ECO:0000313" key="5">
    <source>
        <dbReference type="Proteomes" id="UP001205185"/>
    </source>
</evidence>
<keyword evidence="1" id="KW-0808">Transferase</keyword>
<evidence type="ECO:0000313" key="4">
    <source>
        <dbReference type="EMBL" id="MCP2269727.1"/>
    </source>
</evidence>
<reference evidence="4 5" key="1">
    <citation type="submission" date="2022-06" db="EMBL/GenBank/DDBJ databases">
        <title>Genomic Encyclopedia of Archaeal and Bacterial Type Strains, Phase II (KMG-II): from individual species to whole genera.</title>
        <authorList>
            <person name="Goeker M."/>
        </authorList>
    </citation>
    <scope>NUCLEOTIDE SEQUENCE [LARGE SCALE GENOMIC DNA]</scope>
    <source>
        <strain evidence="4 5">DSM 44255</strain>
    </source>
</reference>
<dbReference type="EMBL" id="JAMTCO010000005">
    <property type="protein sequence ID" value="MCP2269727.1"/>
    <property type="molecule type" value="Genomic_DNA"/>
</dbReference>
<dbReference type="SUPFAM" id="SSF55729">
    <property type="entry name" value="Acyl-CoA N-acyltransferases (Nat)"/>
    <property type="match status" value="1"/>
</dbReference>
<comment type="caution">
    <text evidence="4">The sequence shown here is derived from an EMBL/GenBank/DDBJ whole genome shotgun (WGS) entry which is preliminary data.</text>
</comment>